<dbReference type="EMBL" id="FWWU01000009">
    <property type="protein sequence ID" value="SMB89191.1"/>
    <property type="molecule type" value="Genomic_DNA"/>
</dbReference>
<protein>
    <submittedName>
        <fullName evidence="1">Uncharacterized protein</fullName>
    </submittedName>
</protein>
<name>A0A1W1V826_9DEIO</name>
<sequence length="136" mass="14469">MALSVSPDDVAEYAPDAPEVTDLQVEEALDWAEPLLERAGIVLVANSRQEREARRAVCAYALSVATGINASTKRTSTAKAAAKRIKVGTIELEKPAIDVQTQAAGFVVSAGEYRTRAWRHLRAAGVIVPLAVGASR</sequence>
<accession>A0A1W1V826</accession>
<dbReference type="Proteomes" id="UP000192582">
    <property type="component" value="Unassembled WGS sequence"/>
</dbReference>
<evidence type="ECO:0000313" key="2">
    <source>
        <dbReference type="Proteomes" id="UP000192582"/>
    </source>
</evidence>
<dbReference type="STRING" id="695939.SAMN00790413_00302"/>
<proteinExistence type="predicted"/>
<dbReference type="RefSeq" id="WP_084047998.1">
    <property type="nucleotide sequence ID" value="NZ_FWWU01000009.1"/>
</dbReference>
<gene>
    <name evidence="1" type="ORF">SAMN00790413_00302</name>
</gene>
<reference evidence="1 2" key="1">
    <citation type="submission" date="2017-04" db="EMBL/GenBank/DDBJ databases">
        <authorList>
            <person name="Afonso C.L."/>
            <person name="Miller P.J."/>
            <person name="Scott M.A."/>
            <person name="Spackman E."/>
            <person name="Goraichik I."/>
            <person name="Dimitrov K.M."/>
            <person name="Suarez D.L."/>
            <person name="Swayne D.E."/>
        </authorList>
    </citation>
    <scope>NUCLEOTIDE SEQUENCE [LARGE SCALE GENOMIC DNA]</scope>
    <source>
        <strain evidence="1 2">KR-140</strain>
    </source>
</reference>
<dbReference type="AlphaFoldDB" id="A0A1W1V826"/>
<evidence type="ECO:0000313" key="1">
    <source>
        <dbReference type="EMBL" id="SMB89191.1"/>
    </source>
</evidence>
<organism evidence="1 2">
    <name type="scientific">Deinococcus hopiensis KR-140</name>
    <dbReference type="NCBI Taxonomy" id="695939"/>
    <lineage>
        <taxon>Bacteria</taxon>
        <taxon>Thermotogati</taxon>
        <taxon>Deinococcota</taxon>
        <taxon>Deinococci</taxon>
        <taxon>Deinococcales</taxon>
        <taxon>Deinococcaceae</taxon>
        <taxon>Deinococcus</taxon>
    </lineage>
</organism>
<dbReference type="OrthoDB" id="9988779at2"/>
<keyword evidence="2" id="KW-1185">Reference proteome</keyword>